<gene>
    <name evidence="2" type="ORF">SAMN02745126_04038</name>
</gene>
<keyword evidence="1" id="KW-0732">Signal</keyword>
<feature type="chain" id="PRO_5013069362" description="BNR repeat-like domain-containing protein" evidence="1">
    <location>
        <begin position="21"/>
        <end position="401"/>
    </location>
</feature>
<sequence>MRRALLLGVAALLSGGVAVAQHQQHNMPAMTAFAADAREAFTATPTFAADGTLWVVRGTADRVLVSRSADFGKSFGPQVSVTAEPINMDWGPDSRPQILVTPSGRLVVTYAIFKDKQFNGRVFATYSDDKGASFAEPRSITADNSSQRFQQTALDPDGRVFAAWIDKRGAAAARAAGKPYPGAALAFAWSSDGRSFGDTTVAFDNTCECCRLGIAFAGPGRPAVLFRNVFGGTTRDHAVVTFKDAVTPGPLRRVSVDNWNIDACPHHGPSLAIAADGSYHAAWFTGGDARQGVFYARADDASSAFSEPRALSAPDRQPARPYLLAIGNTIHLVWKEFDGNRTRILGQASHDSGRSWSSAHSIADTDDASDHPLLIAYKDRAYLSWLTKTEGYRLIPLEDAP</sequence>
<dbReference type="RefSeq" id="WP_085935707.1">
    <property type="nucleotide sequence ID" value="NZ_FUWJ01000005.1"/>
</dbReference>
<dbReference type="Proteomes" id="UP000190092">
    <property type="component" value="Unassembled WGS sequence"/>
</dbReference>
<dbReference type="SUPFAM" id="SSF50939">
    <property type="entry name" value="Sialidases"/>
    <property type="match status" value="1"/>
</dbReference>
<name>A0A1T4RQU1_9HYPH</name>
<dbReference type="EMBL" id="FUWJ01000005">
    <property type="protein sequence ID" value="SKA18360.1"/>
    <property type="molecule type" value="Genomic_DNA"/>
</dbReference>
<evidence type="ECO:0000256" key="1">
    <source>
        <dbReference type="SAM" id="SignalP"/>
    </source>
</evidence>
<dbReference type="Gene3D" id="2.120.10.10">
    <property type="match status" value="1"/>
</dbReference>
<evidence type="ECO:0008006" key="4">
    <source>
        <dbReference type="Google" id="ProtNLM"/>
    </source>
</evidence>
<accession>A0A1T4RQU1</accession>
<dbReference type="InterPro" id="IPR036278">
    <property type="entry name" value="Sialidase_sf"/>
</dbReference>
<dbReference type="AlphaFoldDB" id="A0A1T4RQU1"/>
<keyword evidence="3" id="KW-1185">Reference proteome</keyword>
<dbReference type="CDD" id="cd15482">
    <property type="entry name" value="Sialidase_non-viral"/>
    <property type="match status" value="1"/>
</dbReference>
<evidence type="ECO:0000313" key="3">
    <source>
        <dbReference type="Proteomes" id="UP000190092"/>
    </source>
</evidence>
<proteinExistence type="predicted"/>
<feature type="signal peptide" evidence="1">
    <location>
        <begin position="1"/>
        <end position="20"/>
    </location>
</feature>
<reference evidence="3" key="1">
    <citation type="submission" date="2017-02" db="EMBL/GenBank/DDBJ databases">
        <authorList>
            <person name="Varghese N."/>
            <person name="Submissions S."/>
        </authorList>
    </citation>
    <scope>NUCLEOTIDE SEQUENCE [LARGE SCALE GENOMIC DNA]</scope>
    <source>
        <strain evidence="3">ATCC 27094</strain>
    </source>
</reference>
<organism evidence="2 3">
    <name type="scientific">Enhydrobacter aerosaccus</name>
    <dbReference type="NCBI Taxonomy" id="225324"/>
    <lineage>
        <taxon>Bacteria</taxon>
        <taxon>Pseudomonadati</taxon>
        <taxon>Pseudomonadota</taxon>
        <taxon>Alphaproteobacteria</taxon>
        <taxon>Hyphomicrobiales</taxon>
        <taxon>Enhydrobacter</taxon>
    </lineage>
</organism>
<evidence type="ECO:0000313" key="2">
    <source>
        <dbReference type="EMBL" id="SKA18360.1"/>
    </source>
</evidence>
<dbReference type="STRING" id="225324.SAMN02745126_04038"/>
<protein>
    <recommendedName>
        <fullName evidence="4">BNR repeat-like domain-containing protein</fullName>
    </recommendedName>
</protein>
<dbReference type="OrthoDB" id="9764969at2"/>